<reference evidence="2 3" key="1">
    <citation type="journal article" date="2015" name="Nature">
        <title>rRNA introns, odd ribosomes, and small enigmatic genomes across a large radiation of phyla.</title>
        <authorList>
            <person name="Brown C.T."/>
            <person name="Hug L.A."/>
            <person name="Thomas B.C."/>
            <person name="Sharon I."/>
            <person name="Castelle C.J."/>
            <person name="Singh A."/>
            <person name="Wilkins M.J."/>
            <person name="Williams K.H."/>
            <person name="Banfield J.F."/>
        </authorList>
    </citation>
    <scope>NUCLEOTIDE SEQUENCE [LARGE SCALE GENOMIC DNA]</scope>
</reference>
<feature type="transmembrane region" description="Helical" evidence="1">
    <location>
        <begin position="6"/>
        <end position="25"/>
    </location>
</feature>
<feature type="transmembrane region" description="Helical" evidence="1">
    <location>
        <begin position="94"/>
        <end position="115"/>
    </location>
</feature>
<organism evidence="2 3">
    <name type="scientific">Candidatus Gottesmanbacteria bacterium GW2011_GWA1_43_11</name>
    <dbReference type="NCBI Taxonomy" id="1618436"/>
    <lineage>
        <taxon>Bacteria</taxon>
        <taxon>Candidatus Gottesmaniibacteriota</taxon>
    </lineage>
</organism>
<evidence type="ECO:0000256" key="1">
    <source>
        <dbReference type="SAM" id="Phobius"/>
    </source>
</evidence>
<dbReference type="EMBL" id="LCFB01000035">
    <property type="protein sequence ID" value="KKS83629.1"/>
    <property type="molecule type" value="Genomic_DNA"/>
</dbReference>
<keyword evidence="1" id="KW-0812">Transmembrane</keyword>
<feature type="transmembrane region" description="Helical" evidence="1">
    <location>
        <begin position="332"/>
        <end position="354"/>
    </location>
</feature>
<dbReference type="Proteomes" id="UP000034543">
    <property type="component" value="Unassembled WGS sequence"/>
</dbReference>
<feature type="transmembrane region" description="Helical" evidence="1">
    <location>
        <begin position="61"/>
        <end position="78"/>
    </location>
</feature>
<feature type="transmembrane region" description="Helical" evidence="1">
    <location>
        <begin position="280"/>
        <end position="298"/>
    </location>
</feature>
<evidence type="ECO:0008006" key="4">
    <source>
        <dbReference type="Google" id="ProtNLM"/>
    </source>
</evidence>
<dbReference type="AlphaFoldDB" id="A0A0G1CE35"/>
<feature type="transmembrane region" description="Helical" evidence="1">
    <location>
        <begin position="37"/>
        <end position="55"/>
    </location>
</feature>
<feature type="transmembrane region" description="Helical" evidence="1">
    <location>
        <begin position="253"/>
        <end position="273"/>
    </location>
</feature>
<evidence type="ECO:0000313" key="3">
    <source>
        <dbReference type="Proteomes" id="UP000034543"/>
    </source>
</evidence>
<evidence type="ECO:0000313" key="2">
    <source>
        <dbReference type="EMBL" id="KKS83629.1"/>
    </source>
</evidence>
<sequence length="647" mass="73013">MISALIFWLFIFAFIFTSGYAVQLILSLHRDDRITNFGTALTIGIVVVTIFSLFVRSLGGAWWMVWSLLPFVFAIIFWKKPRLLAFPWLKTNELIILSLIIILVVLQCLTLWVPLKSTPDGLIVPALHDTMWNIAIIEELYHDFPPENPGFSGVALKNTHYLYHLFAAATQQITRIPIIPLYYYFLPALVSFLFGLGIYAVGTIATSDIRFHILTIIFGFLCGNVAYLAPLFLGSNFDWRGNTFFADQPFDQLTNPYTVFGFVLFLFGVYWWFQATKKQLQMRSLIAAVILLAVSYGFKSFAGVVALVAVMSTSLIVAILKQDKKYLLVSGLFLVIFIPLFFLTTTFGSVGLRWQPGWLLREMMTSADKLNLPYYADREDFYINTGNFLGLGKVKLIELGIYLIGNLGIRLVGLITLLSSLVFMLLKKRMHALLPVVLLTTFVVVTGLSLPLLFNLGASAHNIIQFTPYALLFFVFPTMFAIEKIGQRLHKFSPTLAITFVFICIALAIPVNIKNIIQKIHAQGELIPSTYLQAFAYLKNNTARTSIIAVDPARYSPAPIYLAALSERQMYLVEAGFAEQTGNDPTYRLQLTQKSFTDQRFTDLLASGVTHVFMLRSQIDAQKVKQLVPYLAVVFQNEEVIIFAARR</sequence>
<feature type="transmembrane region" description="Helical" evidence="1">
    <location>
        <begin position="433"/>
        <end position="454"/>
    </location>
</feature>
<feature type="transmembrane region" description="Helical" evidence="1">
    <location>
        <begin position="213"/>
        <end position="233"/>
    </location>
</feature>
<accession>A0A0G1CE35</accession>
<protein>
    <recommendedName>
        <fullName evidence="4">Glycosyltransferase RgtA/B/C/D-like domain-containing protein</fullName>
    </recommendedName>
</protein>
<name>A0A0G1CE35_9BACT</name>
<proteinExistence type="predicted"/>
<comment type="caution">
    <text evidence="2">The sequence shown here is derived from an EMBL/GenBank/DDBJ whole genome shotgun (WGS) entry which is preliminary data.</text>
</comment>
<feature type="transmembrane region" description="Helical" evidence="1">
    <location>
        <begin position="399"/>
        <end position="426"/>
    </location>
</feature>
<feature type="transmembrane region" description="Helical" evidence="1">
    <location>
        <begin position="466"/>
        <end position="482"/>
    </location>
</feature>
<feature type="transmembrane region" description="Helical" evidence="1">
    <location>
        <begin position="494"/>
        <end position="513"/>
    </location>
</feature>
<feature type="transmembrane region" description="Helical" evidence="1">
    <location>
        <begin position="181"/>
        <end position="201"/>
    </location>
</feature>
<keyword evidence="1" id="KW-0472">Membrane</keyword>
<feature type="transmembrane region" description="Helical" evidence="1">
    <location>
        <begin position="304"/>
        <end position="320"/>
    </location>
</feature>
<keyword evidence="1" id="KW-1133">Transmembrane helix</keyword>
<gene>
    <name evidence="2" type="ORF">UV59_C0035G0011</name>
</gene>